<evidence type="ECO:0000313" key="3">
    <source>
        <dbReference type="Proteomes" id="UP001434883"/>
    </source>
</evidence>
<organism evidence="2 3">
    <name type="scientific">Xenoophorus captivus</name>
    <dbReference type="NCBI Taxonomy" id="1517983"/>
    <lineage>
        <taxon>Eukaryota</taxon>
        <taxon>Metazoa</taxon>
        <taxon>Chordata</taxon>
        <taxon>Craniata</taxon>
        <taxon>Vertebrata</taxon>
        <taxon>Euteleostomi</taxon>
        <taxon>Actinopterygii</taxon>
        <taxon>Neopterygii</taxon>
        <taxon>Teleostei</taxon>
        <taxon>Neoteleostei</taxon>
        <taxon>Acanthomorphata</taxon>
        <taxon>Ovalentaria</taxon>
        <taxon>Atherinomorphae</taxon>
        <taxon>Cyprinodontiformes</taxon>
        <taxon>Goodeidae</taxon>
        <taxon>Xenoophorus</taxon>
    </lineage>
</organism>
<keyword evidence="3" id="KW-1185">Reference proteome</keyword>
<proteinExistence type="predicted"/>
<name>A0ABV0S8X7_9TELE</name>
<reference evidence="2 3" key="1">
    <citation type="submission" date="2021-06" db="EMBL/GenBank/DDBJ databases">
        <authorList>
            <person name="Palmer J.M."/>
        </authorList>
    </citation>
    <scope>NUCLEOTIDE SEQUENCE [LARGE SCALE GENOMIC DNA]</scope>
    <source>
        <strain evidence="2 3">XC_2019</strain>
        <tissue evidence="2">Muscle</tissue>
    </source>
</reference>
<protein>
    <submittedName>
        <fullName evidence="2">Uncharacterized protein</fullName>
    </submittedName>
</protein>
<evidence type="ECO:0000313" key="2">
    <source>
        <dbReference type="EMBL" id="MEQ2216566.1"/>
    </source>
</evidence>
<accession>A0ABV0S8X7</accession>
<dbReference type="EMBL" id="JAHRIN010071076">
    <property type="protein sequence ID" value="MEQ2216566.1"/>
    <property type="molecule type" value="Genomic_DNA"/>
</dbReference>
<gene>
    <name evidence="2" type="ORF">XENOCAPTIV_018365</name>
</gene>
<feature type="region of interest" description="Disordered" evidence="1">
    <location>
        <begin position="101"/>
        <end position="127"/>
    </location>
</feature>
<sequence length="218" mass="24105">MLPASLHSGFLRCSSPDRMFPPNKDLADSRQVSARDRWVQRQMEEAMKHLPSNLEVLPSPLLLEEMELAPAGPGCDRGAVVLFTFLSREAEKTLRRSAGLSVPQSAFDGSRGSPDMESNRTGDRSPSSPFFFSSPSYGSEALVLLPPQETPAWSTFLCFSRRGGVSRRCCCHAWSGNSLARWREGCSKYSRIFVCHSTIFQARCSSVHAVFARSSPVL</sequence>
<dbReference type="Proteomes" id="UP001434883">
    <property type="component" value="Unassembled WGS sequence"/>
</dbReference>
<comment type="caution">
    <text evidence="2">The sequence shown here is derived from an EMBL/GenBank/DDBJ whole genome shotgun (WGS) entry which is preliminary data.</text>
</comment>
<evidence type="ECO:0000256" key="1">
    <source>
        <dbReference type="SAM" id="MobiDB-lite"/>
    </source>
</evidence>